<keyword evidence="2" id="KW-1185">Reference proteome</keyword>
<comment type="caution">
    <text evidence="1">The sequence shown here is derived from an EMBL/GenBank/DDBJ whole genome shotgun (WGS) entry which is preliminary data.</text>
</comment>
<protein>
    <recommendedName>
        <fullName evidence="3">Tail terminator</fullName>
    </recommendedName>
</protein>
<name>A0ABV6GRJ1_9BACL</name>
<evidence type="ECO:0000313" key="1">
    <source>
        <dbReference type="EMBL" id="MFC0297118.1"/>
    </source>
</evidence>
<organism evidence="1 2">
    <name type="scientific">Geobacillus jurassicus</name>
    <dbReference type="NCBI Taxonomy" id="235932"/>
    <lineage>
        <taxon>Bacteria</taxon>
        <taxon>Bacillati</taxon>
        <taxon>Bacillota</taxon>
        <taxon>Bacilli</taxon>
        <taxon>Bacillales</taxon>
        <taxon>Anoxybacillaceae</taxon>
        <taxon>Geobacillus</taxon>
    </lineage>
</organism>
<gene>
    <name evidence="1" type="ORF">ACFFHQ_06525</name>
</gene>
<proteinExistence type="predicted"/>
<dbReference type="RefSeq" id="WP_066231526.1">
    <property type="nucleotide sequence ID" value="NZ_JBHLVN010000029.1"/>
</dbReference>
<dbReference type="Proteomes" id="UP001589785">
    <property type="component" value="Unassembled WGS sequence"/>
</dbReference>
<evidence type="ECO:0000313" key="2">
    <source>
        <dbReference type="Proteomes" id="UP001589785"/>
    </source>
</evidence>
<reference evidence="1 2" key="1">
    <citation type="submission" date="2024-09" db="EMBL/GenBank/DDBJ databases">
        <authorList>
            <person name="Sun Q."/>
            <person name="Mori K."/>
        </authorList>
    </citation>
    <scope>NUCLEOTIDE SEQUENCE [LARGE SCALE GENOMIC DNA]</scope>
    <source>
        <strain evidence="1 2">CCM 7224</strain>
    </source>
</reference>
<dbReference type="EMBL" id="JBHLVN010000029">
    <property type="protein sequence ID" value="MFC0297118.1"/>
    <property type="molecule type" value="Genomic_DNA"/>
</dbReference>
<sequence length="160" mass="18385">MSHLMTSVGLVDALTERIEQWVSQYNLQTTHQGVRKAPEVRQQYLPPKRRKEDQDVPDFPHVIVRYVGERVKDGINRAQIHIIAGTVCDDPQVGFRDVLNVLTRIRNEMLRQPVFGAYQLNVEGLSIDIPEEQYAPEWVGYITAEYMMPTVQSEGGIMYV</sequence>
<evidence type="ECO:0008006" key="3">
    <source>
        <dbReference type="Google" id="ProtNLM"/>
    </source>
</evidence>
<accession>A0ABV6GRJ1</accession>